<evidence type="ECO:0000313" key="1">
    <source>
        <dbReference type="EMBL" id="TYS68272.1"/>
    </source>
</evidence>
<proteinExistence type="predicted"/>
<gene>
    <name evidence="1" type="ORF">FZC76_11060</name>
</gene>
<dbReference type="AlphaFoldDB" id="A0A5D4T196"/>
<organism evidence="1 2">
    <name type="scientific">Sutcliffiella horikoshii</name>
    <dbReference type="NCBI Taxonomy" id="79883"/>
    <lineage>
        <taxon>Bacteria</taxon>
        <taxon>Bacillati</taxon>
        <taxon>Bacillota</taxon>
        <taxon>Bacilli</taxon>
        <taxon>Bacillales</taxon>
        <taxon>Bacillaceae</taxon>
        <taxon>Sutcliffiella</taxon>
    </lineage>
</organism>
<evidence type="ECO:0000313" key="2">
    <source>
        <dbReference type="Proteomes" id="UP000322524"/>
    </source>
</evidence>
<comment type="caution">
    <text evidence="1">The sequence shown here is derived from an EMBL/GenBank/DDBJ whole genome shotgun (WGS) entry which is preliminary data.</text>
</comment>
<protein>
    <submittedName>
        <fullName evidence="1">Uncharacterized protein</fullName>
    </submittedName>
</protein>
<dbReference type="RefSeq" id="WP_148988246.1">
    <property type="nucleotide sequence ID" value="NZ_VTEV01000004.1"/>
</dbReference>
<reference evidence="1 2" key="1">
    <citation type="submission" date="2019-08" db="EMBL/GenBank/DDBJ databases">
        <title>Bacillus genomes from the desert of Cuatro Cienegas, Coahuila.</title>
        <authorList>
            <person name="Olmedo-Alvarez G."/>
        </authorList>
    </citation>
    <scope>NUCLEOTIDE SEQUENCE [LARGE SCALE GENOMIC DNA]</scope>
    <source>
        <strain evidence="1 2">CH28_1T</strain>
    </source>
</reference>
<name>A0A5D4T196_9BACI</name>
<dbReference type="EMBL" id="VTEV01000004">
    <property type="protein sequence ID" value="TYS68272.1"/>
    <property type="molecule type" value="Genomic_DNA"/>
</dbReference>
<sequence length="114" mass="13161">MEFAISIAMVDVKVKMNDHDLNDREVKILEVFLLNLAAQSNASSTKMGMALNPLEKLEHDEILHYRFAWQTSISEELYGEFKEGLERRFRGAFKMCDLPVGELLFKENAYIEST</sequence>
<dbReference type="OrthoDB" id="2880794at2"/>
<accession>A0A5D4T196</accession>
<dbReference type="Proteomes" id="UP000322524">
    <property type="component" value="Unassembled WGS sequence"/>
</dbReference>